<reference evidence="2" key="1">
    <citation type="submission" date="2021-01" db="EMBL/GenBank/DDBJ databases">
        <authorList>
            <person name="Corre E."/>
            <person name="Pelletier E."/>
            <person name="Niang G."/>
            <person name="Scheremetjew M."/>
            <person name="Finn R."/>
            <person name="Kale V."/>
            <person name="Holt S."/>
            <person name="Cochrane G."/>
            <person name="Meng A."/>
            <person name="Brown T."/>
            <person name="Cohen L."/>
        </authorList>
    </citation>
    <scope>NUCLEOTIDE SEQUENCE</scope>
    <source>
        <strain evidence="2">SAG 11-49</strain>
    </source>
</reference>
<gene>
    <name evidence="2" type="ORF">CLEI1391_LOCUS13184</name>
</gene>
<feature type="compositionally biased region" description="Basic residues" evidence="1">
    <location>
        <begin position="199"/>
        <end position="210"/>
    </location>
</feature>
<evidence type="ECO:0000256" key="1">
    <source>
        <dbReference type="SAM" id="MobiDB-lite"/>
    </source>
</evidence>
<proteinExistence type="predicted"/>
<dbReference type="EMBL" id="HBFB01023398">
    <property type="protein sequence ID" value="CAD8686963.1"/>
    <property type="molecule type" value="Transcribed_RNA"/>
</dbReference>
<feature type="region of interest" description="Disordered" evidence="1">
    <location>
        <begin position="155"/>
        <end position="247"/>
    </location>
</feature>
<organism evidence="2">
    <name type="scientific">Chlamydomonas leiostraca</name>
    <dbReference type="NCBI Taxonomy" id="1034604"/>
    <lineage>
        <taxon>Eukaryota</taxon>
        <taxon>Viridiplantae</taxon>
        <taxon>Chlorophyta</taxon>
        <taxon>core chlorophytes</taxon>
        <taxon>Chlorophyceae</taxon>
        <taxon>CS clade</taxon>
        <taxon>Chlamydomonadales</taxon>
        <taxon>Chlamydomonadaceae</taxon>
        <taxon>Chlamydomonas</taxon>
    </lineage>
</organism>
<feature type="compositionally biased region" description="Polar residues" evidence="1">
    <location>
        <begin position="219"/>
        <end position="245"/>
    </location>
</feature>
<evidence type="ECO:0000313" key="2">
    <source>
        <dbReference type="EMBL" id="CAD8686963.1"/>
    </source>
</evidence>
<dbReference type="AlphaFoldDB" id="A0A7S0RT99"/>
<name>A0A7S0RT99_9CHLO</name>
<accession>A0A7S0RT99</accession>
<sequence length="300" mass="32401">MEDKVLVLAKLGKDDAKRKRLTLGHKLQAGLDEQVQHGLGIYDTYDNILIGKPTPGSLNPMPDDHDVKCRARFQVHDCNGKHTVRLLLTAGDDQALPAPHASCYALLQVSHSTGQPQLHLTFTDEAPATPPGWEQGQMYSWPDMEPYFQVVEGGHAAARKPRSAPPAPDELPAARVKQPSRRYQQQEDEGPQAPACPARARKAAKPGTKRKAGEVEGPAQSNQAARVVQQRTGNEAEASNRQGEQQGVMPWPAALAHLMSQIDPDQAAGGRVSMTAVTSLLVQAYEAGRTAVRVTVGTEA</sequence>
<protein>
    <submittedName>
        <fullName evidence="2">Uncharacterized protein</fullName>
    </submittedName>
</protein>